<keyword evidence="10" id="KW-0732">Signal</keyword>
<feature type="domain" description="TonB-dependent receptor plug" evidence="12">
    <location>
        <begin position="53"/>
        <end position="144"/>
    </location>
</feature>
<evidence type="ECO:0000256" key="1">
    <source>
        <dbReference type="ARBA" id="ARBA00004571"/>
    </source>
</evidence>
<evidence type="ECO:0000259" key="11">
    <source>
        <dbReference type="Pfam" id="PF00593"/>
    </source>
</evidence>
<reference evidence="13" key="1">
    <citation type="journal article" date="2014" name="Int. J. Syst. Evol. Microbiol.">
        <title>Complete genome sequence of Corynebacterium casei LMG S-19264T (=DSM 44701T), isolated from a smear-ripened cheese.</title>
        <authorList>
            <consortium name="US DOE Joint Genome Institute (JGI-PGF)"/>
            <person name="Walter F."/>
            <person name="Albersmeier A."/>
            <person name="Kalinowski J."/>
            <person name="Ruckert C."/>
        </authorList>
    </citation>
    <scope>NUCLEOTIDE SEQUENCE</scope>
    <source>
        <strain evidence="13">VKM B-1513</strain>
    </source>
</reference>
<dbReference type="InterPro" id="IPR036942">
    <property type="entry name" value="Beta-barrel_TonB_sf"/>
</dbReference>
<dbReference type="EMBL" id="BSFE01000004">
    <property type="protein sequence ID" value="GLK52426.1"/>
    <property type="molecule type" value="Genomic_DNA"/>
</dbReference>
<evidence type="ECO:0000259" key="12">
    <source>
        <dbReference type="Pfam" id="PF07715"/>
    </source>
</evidence>
<keyword evidence="13" id="KW-0675">Receptor</keyword>
<gene>
    <name evidence="13" type="ORF">GCM10017621_19340</name>
</gene>
<dbReference type="Pfam" id="PF07715">
    <property type="entry name" value="Plug"/>
    <property type="match status" value="1"/>
</dbReference>
<evidence type="ECO:0000256" key="2">
    <source>
        <dbReference type="ARBA" id="ARBA00022448"/>
    </source>
</evidence>
<comment type="similarity">
    <text evidence="8 9">Belongs to the TonB-dependent receptor family.</text>
</comment>
<evidence type="ECO:0000256" key="5">
    <source>
        <dbReference type="ARBA" id="ARBA00023077"/>
    </source>
</evidence>
<keyword evidence="5 9" id="KW-0798">TonB box</keyword>
<dbReference type="RefSeq" id="WP_271186793.1">
    <property type="nucleotide sequence ID" value="NZ_BSFE01000004.1"/>
</dbReference>
<dbReference type="PANTHER" id="PTHR40980">
    <property type="entry name" value="PLUG DOMAIN-CONTAINING PROTEIN"/>
    <property type="match status" value="1"/>
</dbReference>
<reference evidence="13" key="2">
    <citation type="submission" date="2023-01" db="EMBL/GenBank/DDBJ databases">
        <authorList>
            <person name="Sun Q."/>
            <person name="Evtushenko L."/>
        </authorList>
    </citation>
    <scope>NUCLEOTIDE SEQUENCE</scope>
    <source>
        <strain evidence="13">VKM B-1513</strain>
    </source>
</reference>
<dbReference type="NCBIfam" id="TIGR01782">
    <property type="entry name" value="TonB-Xanth-Caul"/>
    <property type="match status" value="1"/>
</dbReference>
<organism evidence="13 14">
    <name type="scientific">Maricaulis virginensis</name>
    <dbReference type="NCBI Taxonomy" id="144022"/>
    <lineage>
        <taxon>Bacteria</taxon>
        <taxon>Pseudomonadati</taxon>
        <taxon>Pseudomonadota</taxon>
        <taxon>Alphaproteobacteria</taxon>
        <taxon>Maricaulales</taxon>
        <taxon>Maricaulaceae</taxon>
        <taxon>Maricaulis</taxon>
    </lineage>
</organism>
<dbReference type="Proteomes" id="UP001143486">
    <property type="component" value="Unassembled WGS sequence"/>
</dbReference>
<keyword evidence="14" id="KW-1185">Reference proteome</keyword>
<evidence type="ECO:0000256" key="9">
    <source>
        <dbReference type="RuleBase" id="RU003357"/>
    </source>
</evidence>
<dbReference type="CDD" id="cd01347">
    <property type="entry name" value="ligand_gated_channel"/>
    <property type="match status" value="1"/>
</dbReference>
<dbReference type="InterPro" id="IPR039426">
    <property type="entry name" value="TonB-dep_rcpt-like"/>
</dbReference>
<keyword evidence="4 8" id="KW-0812">Transmembrane</keyword>
<evidence type="ECO:0000313" key="13">
    <source>
        <dbReference type="EMBL" id="GLK52426.1"/>
    </source>
</evidence>
<keyword evidence="3 8" id="KW-1134">Transmembrane beta strand</keyword>
<evidence type="ECO:0000256" key="6">
    <source>
        <dbReference type="ARBA" id="ARBA00023136"/>
    </source>
</evidence>
<keyword evidence="2 8" id="KW-0813">Transport</keyword>
<evidence type="ECO:0000256" key="3">
    <source>
        <dbReference type="ARBA" id="ARBA00022452"/>
    </source>
</evidence>
<dbReference type="InterPro" id="IPR000531">
    <property type="entry name" value="Beta-barrel_TonB"/>
</dbReference>
<evidence type="ECO:0000313" key="14">
    <source>
        <dbReference type="Proteomes" id="UP001143486"/>
    </source>
</evidence>
<feature type="chain" id="PRO_5040974698" evidence="10">
    <location>
        <begin position="22"/>
        <end position="837"/>
    </location>
</feature>
<dbReference type="Gene3D" id="2.40.170.20">
    <property type="entry name" value="TonB-dependent receptor, beta-barrel domain"/>
    <property type="match status" value="1"/>
</dbReference>
<evidence type="ECO:0000256" key="4">
    <source>
        <dbReference type="ARBA" id="ARBA00022692"/>
    </source>
</evidence>
<keyword evidence="6 8" id="KW-0472">Membrane</keyword>
<evidence type="ECO:0000256" key="10">
    <source>
        <dbReference type="SAM" id="SignalP"/>
    </source>
</evidence>
<dbReference type="AlphaFoldDB" id="A0A9W6ILA0"/>
<proteinExistence type="inferred from homology"/>
<sequence>MSRTHLLTSICSMALAGAGLAAAGAQEAADADVITVTASPIRDSQAAAISLKREADNVLDVISADTIGRFPDQNLADSLGRLPGIAIERDQGQARFINFRGAPFRWTAIAFDGIDVLGAENGRIPRFDSFPSVITSAVEAHKAITPDMPGEAVSGFVNIRTFNPFDREGLSVSVEAGAGEQELGGGDIGKYNARLSWSGEQFGFALFGSNNSREQVTDNRELDLEIDAGGTLTVNELDFRNYLVEREDNAYGGHVEFRPEGPVSRVFASTLYSEFIDREQRNQYVFDFAGGAGALGGTVAPGATGYAPLVLVSRLLEYGEYHNSTWTSTAGLDGQFGDWFVEARLNYAETTNDTDLPIAYSAGGTAAAMFDVTDVDAPQLSVFQPFTQTALNPSTIAYGANLAYIIDMSLDTEAWKLRLDGERDLTLFGRDTDIRTGIQLDTREAVGNGASFSIASFPSTVDVASFDTGEAWATGFDNTIGGTYYDNIGLRNAWAAAAGGLGIPGAADQLIEIEEDILAAYAMATTHFDGGNIVYGARVEMTDYTTAGPDLAIAYSDDYVNVLPSVHVNFDLRDDLKFRVSASTGLSRPTYTELRASAAVDPTSRTVSGGNPTLDPETTWGFDASLEWYFAPASLLSAGAFYRHVDDVIYVDSTTIDGGIYVPAAAGEDWTLSGPVNGNEGELSGIELNFIGQATDLLPAPLDGFGVSANLTVLDSSFDTLSGNSFSLPGTSDVIYNASLFYEKAGFSARVNYQYRDAWLSTTENDSLAEYWDEQERVDASLRYVLPVTPGGAGVTLFANANNLTDAIDVRYAGTRATPNQVEGYGRRFLFGIRVDY</sequence>
<evidence type="ECO:0000256" key="8">
    <source>
        <dbReference type="PROSITE-ProRule" id="PRU01360"/>
    </source>
</evidence>
<dbReference type="Pfam" id="PF00593">
    <property type="entry name" value="TonB_dep_Rec_b-barrel"/>
    <property type="match status" value="1"/>
</dbReference>
<dbReference type="PANTHER" id="PTHR40980:SF3">
    <property type="entry name" value="TONB-DEPENDENT RECEPTOR-LIKE BETA-BARREL DOMAIN-CONTAINING PROTEIN"/>
    <property type="match status" value="1"/>
</dbReference>
<dbReference type="InterPro" id="IPR037066">
    <property type="entry name" value="Plug_dom_sf"/>
</dbReference>
<comment type="subcellular location">
    <subcellularLocation>
        <location evidence="1 8">Cell outer membrane</location>
        <topology evidence="1 8">Multi-pass membrane protein</topology>
    </subcellularLocation>
</comment>
<comment type="caution">
    <text evidence="13">The sequence shown here is derived from an EMBL/GenBank/DDBJ whole genome shotgun (WGS) entry which is preliminary data.</text>
</comment>
<dbReference type="InterPro" id="IPR010104">
    <property type="entry name" value="TonB_rcpt_bac"/>
</dbReference>
<dbReference type="InterPro" id="IPR012910">
    <property type="entry name" value="Plug_dom"/>
</dbReference>
<dbReference type="Gene3D" id="2.170.130.10">
    <property type="entry name" value="TonB-dependent receptor, plug domain"/>
    <property type="match status" value="1"/>
</dbReference>
<accession>A0A9W6ILA0</accession>
<evidence type="ECO:0000256" key="7">
    <source>
        <dbReference type="ARBA" id="ARBA00023237"/>
    </source>
</evidence>
<protein>
    <submittedName>
        <fullName evidence="13">TonB-dependent receptor</fullName>
    </submittedName>
</protein>
<dbReference type="SUPFAM" id="SSF56935">
    <property type="entry name" value="Porins"/>
    <property type="match status" value="1"/>
</dbReference>
<feature type="domain" description="TonB-dependent receptor-like beta-barrel" evidence="11">
    <location>
        <begin position="282"/>
        <end position="804"/>
    </location>
</feature>
<feature type="signal peptide" evidence="10">
    <location>
        <begin position="1"/>
        <end position="21"/>
    </location>
</feature>
<keyword evidence="7 8" id="KW-0998">Cell outer membrane</keyword>
<name>A0A9W6ILA0_9PROT</name>
<dbReference type="GO" id="GO:0009279">
    <property type="term" value="C:cell outer membrane"/>
    <property type="evidence" value="ECO:0007669"/>
    <property type="project" value="UniProtKB-SubCell"/>
</dbReference>
<dbReference type="PROSITE" id="PS52016">
    <property type="entry name" value="TONB_DEPENDENT_REC_3"/>
    <property type="match status" value="1"/>
</dbReference>